<dbReference type="EMBL" id="CAJMWS010000946">
    <property type="protein sequence ID" value="CAE6469772.1"/>
    <property type="molecule type" value="Genomic_DNA"/>
</dbReference>
<comment type="caution">
    <text evidence="1">The sequence shown here is derived from an EMBL/GenBank/DDBJ whole genome shotgun (WGS) entry which is preliminary data.</text>
</comment>
<proteinExistence type="predicted"/>
<accession>A0A8H3GV22</accession>
<feature type="non-terminal residue" evidence="1">
    <location>
        <position position="1"/>
    </location>
</feature>
<name>A0A8H3GV22_9AGAM</name>
<sequence length="244" mass="26515">DEDFSYAGPSFRITPPAGGALPNSSDWARRWNPRLRDRLRHRMKRNTIAIDNTPTTPTAMSTIAKSREFSFLGPSKTPVWVGVEVEVDAVVITDLATSAVPTSMGDTLIVAAFPVVPTPTGAPPALLSNMSWLYDTEPVAVGIVNVGVTNTVVISDLDKLGQKEGKGRIYQVFMLQPQAADFASQQERREGGRENEFDHQSEWSSISCNGASCLAKQQPVRVSGALSSTGLFPVWVVRTTLQIK</sequence>
<protein>
    <submittedName>
        <fullName evidence="1">Uncharacterized protein</fullName>
    </submittedName>
</protein>
<organism evidence="1 2">
    <name type="scientific">Rhizoctonia solani</name>
    <dbReference type="NCBI Taxonomy" id="456999"/>
    <lineage>
        <taxon>Eukaryota</taxon>
        <taxon>Fungi</taxon>
        <taxon>Dikarya</taxon>
        <taxon>Basidiomycota</taxon>
        <taxon>Agaricomycotina</taxon>
        <taxon>Agaricomycetes</taxon>
        <taxon>Cantharellales</taxon>
        <taxon>Ceratobasidiaceae</taxon>
        <taxon>Rhizoctonia</taxon>
    </lineage>
</organism>
<dbReference type="Proteomes" id="UP000663846">
    <property type="component" value="Unassembled WGS sequence"/>
</dbReference>
<evidence type="ECO:0000313" key="1">
    <source>
        <dbReference type="EMBL" id="CAE6469772.1"/>
    </source>
</evidence>
<gene>
    <name evidence="1" type="ORF">RDB_LOCUS173689</name>
</gene>
<dbReference type="AlphaFoldDB" id="A0A8H3GV22"/>
<reference evidence="1" key="1">
    <citation type="submission" date="2021-01" db="EMBL/GenBank/DDBJ databases">
        <authorList>
            <person name="Kaushik A."/>
        </authorList>
    </citation>
    <scope>NUCLEOTIDE SEQUENCE</scope>
    <source>
        <strain evidence="1">AG1-1C</strain>
    </source>
</reference>
<evidence type="ECO:0000313" key="2">
    <source>
        <dbReference type="Proteomes" id="UP000663846"/>
    </source>
</evidence>